<dbReference type="RefSeq" id="WP_245950903.1">
    <property type="nucleotide sequence ID" value="NZ_QLMA01000006.1"/>
</dbReference>
<feature type="domain" description="Solute-binding protein family 5" evidence="6">
    <location>
        <begin position="77"/>
        <end position="465"/>
    </location>
</feature>
<accession>A0A327VWK8</accession>
<evidence type="ECO:0000256" key="4">
    <source>
        <dbReference type="ARBA" id="ARBA00022729"/>
    </source>
</evidence>
<dbReference type="Gene3D" id="3.40.190.10">
    <property type="entry name" value="Periplasmic binding protein-like II"/>
    <property type="match status" value="1"/>
</dbReference>
<feature type="signal peptide" evidence="5">
    <location>
        <begin position="1"/>
        <end position="17"/>
    </location>
</feature>
<evidence type="ECO:0000313" key="7">
    <source>
        <dbReference type="EMBL" id="RAJ79306.1"/>
    </source>
</evidence>
<reference evidence="7 8" key="1">
    <citation type="submission" date="2018-06" db="EMBL/GenBank/DDBJ databases">
        <title>Genomic Encyclopedia of Archaeal and Bacterial Type Strains, Phase II (KMG-II): from individual species to whole genera.</title>
        <authorList>
            <person name="Goeker M."/>
        </authorList>
    </citation>
    <scope>NUCLEOTIDE SEQUENCE [LARGE SCALE GENOMIC DNA]</scope>
    <source>
        <strain evidence="7 8">DSM 29821</strain>
    </source>
</reference>
<dbReference type="AlphaFoldDB" id="A0A327VWK8"/>
<dbReference type="Gene3D" id="3.90.76.10">
    <property type="entry name" value="Dipeptide-binding Protein, Domain 1"/>
    <property type="match status" value="1"/>
</dbReference>
<proteinExistence type="inferred from homology"/>
<dbReference type="PANTHER" id="PTHR30290:SF10">
    <property type="entry name" value="PERIPLASMIC OLIGOPEPTIDE-BINDING PROTEIN-RELATED"/>
    <property type="match status" value="1"/>
</dbReference>
<protein>
    <submittedName>
        <fullName evidence="7">Peptide/nickel transport system substrate-binding protein</fullName>
    </submittedName>
</protein>
<dbReference type="Proteomes" id="UP000249819">
    <property type="component" value="Unassembled WGS sequence"/>
</dbReference>
<evidence type="ECO:0000259" key="6">
    <source>
        <dbReference type="Pfam" id="PF00496"/>
    </source>
</evidence>
<evidence type="ECO:0000256" key="3">
    <source>
        <dbReference type="ARBA" id="ARBA00022448"/>
    </source>
</evidence>
<dbReference type="GO" id="GO:1904680">
    <property type="term" value="F:peptide transmembrane transporter activity"/>
    <property type="evidence" value="ECO:0007669"/>
    <property type="project" value="TreeGrafter"/>
</dbReference>
<dbReference type="PIRSF" id="PIRSF002741">
    <property type="entry name" value="MppA"/>
    <property type="match status" value="1"/>
</dbReference>
<comment type="similarity">
    <text evidence="2">Belongs to the bacterial solute-binding protein 5 family.</text>
</comment>
<dbReference type="Gene3D" id="3.10.105.10">
    <property type="entry name" value="Dipeptide-binding Protein, Domain 3"/>
    <property type="match status" value="1"/>
</dbReference>
<name>A0A327VWK8_9BACT</name>
<keyword evidence="4 5" id="KW-0732">Signal</keyword>
<feature type="chain" id="PRO_5016463202" evidence="5">
    <location>
        <begin position="18"/>
        <end position="548"/>
    </location>
</feature>
<dbReference type="InterPro" id="IPR030678">
    <property type="entry name" value="Peptide/Ni-bd"/>
</dbReference>
<comment type="caution">
    <text evidence="7">The sequence shown here is derived from an EMBL/GenBank/DDBJ whole genome shotgun (WGS) entry which is preliminary data.</text>
</comment>
<dbReference type="InterPro" id="IPR000914">
    <property type="entry name" value="SBP_5_dom"/>
</dbReference>
<comment type="subcellular location">
    <subcellularLocation>
        <location evidence="1">Cell envelope</location>
    </subcellularLocation>
</comment>
<dbReference type="GO" id="GO:0015833">
    <property type="term" value="P:peptide transport"/>
    <property type="evidence" value="ECO:0007669"/>
    <property type="project" value="TreeGrafter"/>
</dbReference>
<evidence type="ECO:0000313" key="8">
    <source>
        <dbReference type="Proteomes" id="UP000249819"/>
    </source>
</evidence>
<keyword evidence="3" id="KW-0813">Transport</keyword>
<keyword evidence="8" id="KW-1185">Reference proteome</keyword>
<dbReference type="SUPFAM" id="SSF53850">
    <property type="entry name" value="Periplasmic binding protein-like II"/>
    <property type="match status" value="1"/>
</dbReference>
<dbReference type="PROSITE" id="PS51257">
    <property type="entry name" value="PROKAR_LIPOPROTEIN"/>
    <property type="match status" value="1"/>
</dbReference>
<organism evidence="7 8">
    <name type="scientific">Chitinophaga dinghuensis</name>
    <dbReference type="NCBI Taxonomy" id="1539050"/>
    <lineage>
        <taxon>Bacteria</taxon>
        <taxon>Pseudomonadati</taxon>
        <taxon>Bacteroidota</taxon>
        <taxon>Chitinophagia</taxon>
        <taxon>Chitinophagales</taxon>
        <taxon>Chitinophagaceae</taxon>
        <taxon>Chitinophaga</taxon>
    </lineage>
</organism>
<gene>
    <name evidence="7" type="ORF">CLV59_106367</name>
</gene>
<dbReference type="InterPro" id="IPR039424">
    <property type="entry name" value="SBP_5"/>
</dbReference>
<dbReference type="GO" id="GO:0030288">
    <property type="term" value="C:outer membrane-bounded periplasmic space"/>
    <property type="evidence" value="ECO:0007669"/>
    <property type="project" value="UniProtKB-ARBA"/>
</dbReference>
<dbReference type="Pfam" id="PF00496">
    <property type="entry name" value="SBP_bac_5"/>
    <property type="match status" value="1"/>
</dbReference>
<dbReference type="GO" id="GO:0043190">
    <property type="term" value="C:ATP-binding cassette (ABC) transporter complex"/>
    <property type="evidence" value="ECO:0007669"/>
    <property type="project" value="InterPro"/>
</dbReference>
<dbReference type="CDD" id="cd00995">
    <property type="entry name" value="PBP2_NikA_DppA_OppA_like"/>
    <property type="match status" value="1"/>
</dbReference>
<dbReference type="PANTHER" id="PTHR30290">
    <property type="entry name" value="PERIPLASMIC BINDING COMPONENT OF ABC TRANSPORTER"/>
    <property type="match status" value="1"/>
</dbReference>
<evidence type="ECO:0000256" key="2">
    <source>
        <dbReference type="ARBA" id="ARBA00005695"/>
    </source>
</evidence>
<dbReference type="EMBL" id="QLMA01000006">
    <property type="protein sequence ID" value="RAJ79306.1"/>
    <property type="molecule type" value="Genomic_DNA"/>
</dbReference>
<sequence length="548" mass="62377">MKSCYCQAVIFRYTLMAAVLIFGGCGPSGKTDKQVFRYNQVEGIASLDPAFARNQAVLWAVHQLYNTLVEIDDQLQMKPSLAKSWEESPDHRTFTFHLRTDVYFHDNDIFPQGKGRRMVAEDVVYSLRRIMDPATASSGAWIFNGRVPKDSAFLAVNDSTFQLRLLQPFHPILGILSMQYCSVVPHEAIEKYGKDFRNHPCGTGPFQFFLWDEGQALVLHKNPHYFEKDSAGHQLPYLDAVQVSFLESKATEFLLFRQGQLDFMNDIDASFKDEVLTRRGDLKAEWKDKMVLSKHPYLNTEYLGILCDSNLEVVRQSPLRLKKIRQAINYGFDRTKMMTYLRNGIGTAATSGFVPAGLPSFDSTRVPGYHYNPAKTRQLLKEAGFPDGKGLPVIKLLSIPIYADLANYVANQLQESGIRIQVEVIQKSLLLEQTAKSQALFFRGSWIADYPDAESYLAMFYSENPAPPNYTRFANAAYDKLYLQSLQETNDSLRYAAYQAMDRIIVEEAPVVPLFYDEVIHLIQPSVQGMESNGLNLLELRRVRKSLR</sequence>
<evidence type="ECO:0000256" key="1">
    <source>
        <dbReference type="ARBA" id="ARBA00004196"/>
    </source>
</evidence>
<evidence type="ECO:0000256" key="5">
    <source>
        <dbReference type="SAM" id="SignalP"/>
    </source>
</evidence>